<reference evidence="2" key="1">
    <citation type="submission" date="2021-09" db="EMBL/GenBank/DDBJ databases">
        <authorList>
            <consortium name="AG Swart"/>
            <person name="Singh M."/>
            <person name="Singh A."/>
            <person name="Seah K."/>
            <person name="Emmerich C."/>
        </authorList>
    </citation>
    <scope>NUCLEOTIDE SEQUENCE</scope>
    <source>
        <strain evidence="2">ATCC30299</strain>
    </source>
</reference>
<gene>
    <name evidence="2" type="ORF">BSTOLATCC_MIC6608</name>
</gene>
<accession>A0AAU9IG91</accession>
<feature type="region of interest" description="Disordered" evidence="1">
    <location>
        <begin position="73"/>
        <end position="97"/>
    </location>
</feature>
<dbReference type="Proteomes" id="UP001162131">
    <property type="component" value="Unassembled WGS sequence"/>
</dbReference>
<proteinExistence type="predicted"/>
<dbReference type="AlphaFoldDB" id="A0AAU9IG91"/>
<organism evidence="2 3">
    <name type="scientific">Blepharisma stoltei</name>
    <dbReference type="NCBI Taxonomy" id="1481888"/>
    <lineage>
        <taxon>Eukaryota</taxon>
        <taxon>Sar</taxon>
        <taxon>Alveolata</taxon>
        <taxon>Ciliophora</taxon>
        <taxon>Postciliodesmatophora</taxon>
        <taxon>Heterotrichea</taxon>
        <taxon>Heterotrichida</taxon>
        <taxon>Blepharismidae</taxon>
        <taxon>Blepharisma</taxon>
    </lineage>
</organism>
<name>A0AAU9IG91_9CILI</name>
<feature type="region of interest" description="Disordered" evidence="1">
    <location>
        <begin position="1"/>
        <end position="33"/>
    </location>
</feature>
<evidence type="ECO:0000313" key="2">
    <source>
        <dbReference type="EMBL" id="CAG9312507.1"/>
    </source>
</evidence>
<keyword evidence="3" id="KW-1185">Reference proteome</keyword>
<protein>
    <submittedName>
        <fullName evidence="2">Uncharacterized protein</fullName>
    </submittedName>
</protein>
<evidence type="ECO:0000313" key="3">
    <source>
        <dbReference type="Proteomes" id="UP001162131"/>
    </source>
</evidence>
<sequence length="246" mass="28257">MMERLQSENNQKKSSDDISLPAKRMHPEVLIDASETLNRRQKLDPENKNRGYYIPRVCIPVIISTKENPYKAATAKKQSSSSEFSNNPSQAAKTISKDKSELVDLTEDYPSMPKQPAPIEKKLDFSTPTISKVVMNNIEASETLKIPQNTLEENNPDDRMDIESDTEIENYKNLRVTVYEDTRTVLDKDELFNLCAENRVLERFDKLVKKCREITNNKRLEAADVLRILMGNDGDTKDTLQYFGYK</sequence>
<feature type="compositionally biased region" description="Low complexity" evidence="1">
    <location>
        <begin position="73"/>
        <end position="89"/>
    </location>
</feature>
<evidence type="ECO:0000256" key="1">
    <source>
        <dbReference type="SAM" id="MobiDB-lite"/>
    </source>
</evidence>
<comment type="caution">
    <text evidence="2">The sequence shown here is derived from an EMBL/GenBank/DDBJ whole genome shotgun (WGS) entry which is preliminary data.</text>
</comment>
<dbReference type="EMBL" id="CAJZBQ010000006">
    <property type="protein sequence ID" value="CAG9312507.1"/>
    <property type="molecule type" value="Genomic_DNA"/>
</dbReference>
<feature type="compositionally biased region" description="Basic and acidic residues" evidence="1">
    <location>
        <begin position="1"/>
        <end position="16"/>
    </location>
</feature>